<dbReference type="SUPFAM" id="SSF47592">
    <property type="entry name" value="SWIB/MDM2 domain"/>
    <property type="match status" value="1"/>
</dbReference>
<evidence type="ECO:0000313" key="2">
    <source>
        <dbReference type="EMBL" id="KAF7370781.1"/>
    </source>
</evidence>
<name>A0A8H7DGQ5_9AGAR</name>
<dbReference type="EMBL" id="JACAZH010000004">
    <property type="protein sequence ID" value="KAF7370781.1"/>
    <property type="molecule type" value="Genomic_DNA"/>
</dbReference>
<reference evidence="2" key="1">
    <citation type="submission" date="2020-05" db="EMBL/GenBank/DDBJ databases">
        <title>Mycena genomes resolve the evolution of fungal bioluminescence.</title>
        <authorList>
            <person name="Tsai I.J."/>
        </authorList>
    </citation>
    <scope>NUCLEOTIDE SEQUENCE</scope>
    <source>
        <strain evidence="2">160909Yilan</strain>
    </source>
</reference>
<sequence length="451" mass="52036">MLLILPTHFAVVVLWPYDQPQFTAYNGWTKSRKVPLLLPQTHDHGLILYVLCRKRKLTDKSLPNAILQNPDFAQDSQMYQDLLDMERKLDWTMMRKKAEIQDALTTRTLRLFMSHTVSGQSWQTASDLNDAPNFETGDGMPAWQLKIEARLLELPNQRKDKTLPRKFSTFIKRMVVELDRDATLYPDGNIVEWPRATGQQNPPLDGFTIRRRGDAPTKVRLIMYLEHYPEQFRVIPELGNILGIKEDSRIGVIQALWNYIKIQGLQDKVDRRLVRADERLRPIFNGESILFQKLPELVNRCLVAPEPIVLHYMINPTIPAPERPMAWDVEVKTEDIGLKGRMQALVQPNKESQQILTKLDDEIATLAQSLHNSHLKRTFLQSFARDPAQFIQTWLESQSRDLETVLGSGPTDGLTIRQEELKRSEFFRLPWVEEAVSVQEGVRLATKATQG</sequence>
<keyword evidence="3" id="KW-1185">Reference proteome</keyword>
<accession>A0A8H7DGQ5</accession>
<dbReference type="SMART" id="SM00151">
    <property type="entry name" value="SWIB"/>
    <property type="match status" value="1"/>
</dbReference>
<comment type="caution">
    <text evidence="2">The sequence shown here is derived from an EMBL/GenBank/DDBJ whole genome shotgun (WGS) entry which is preliminary data.</text>
</comment>
<dbReference type="Proteomes" id="UP000623467">
    <property type="component" value="Unassembled WGS sequence"/>
</dbReference>
<dbReference type="AlphaFoldDB" id="A0A8H7DGQ5"/>
<evidence type="ECO:0000259" key="1">
    <source>
        <dbReference type="PROSITE" id="PS51925"/>
    </source>
</evidence>
<dbReference type="Gene3D" id="1.10.245.10">
    <property type="entry name" value="SWIB/MDM2 domain"/>
    <property type="match status" value="1"/>
</dbReference>
<feature type="domain" description="DM2" evidence="1">
    <location>
        <begin position="227"/>
        <end position="304"/>
    </location>
</feature>
<dbReference type="InterPro" id="IPR036885">
    <property type="entry name" value="SWIB_MDM2_dom_sf"/>
</dbReference>
<dbReference type="CDD" id="cd10568">
    <property type="entry name" value="SWIB_like"/>
    <property type="match status" value="1"/>
</dbReference>
<organism evidence="2 3">
    <name type="scientific">Mycena sanguinolenta</name>
    <dbReference type="NCBI Taxonomy" id="230812"/>
    <lineage>
        <taxon>Eukaryota</taxon>
        <taxon>Fungi</taxon>
        <taxon>Dikarya</taxon>
        <taxon>Basidiomycota</taxon>
        <taxon>Agaricomycotina</taxon>
        <taxon>Agaricomycetes</taxon>
        <taxon>Agaricomycetidae</taxon>
        <taxon>Agaricales</taxon>
        <taxon>Marasmiineae</taxon>
        <taxon>Mycenaceae</taxon>
        <taxon>Mycena</taxon>
    </lineage>
</organism>
<protein>
    <submittedName>
        <fullName evidence="2">SWI/SNF and RSC complexes subunit ssr3</fullName>
    </submittedName>
</protein>
<dbReference type="InterPro" id="IPR003121">
    <property type="entry name" value="SWIB_MDM2_domain"/>
</dbReference>
<dbReference type="InterPro" id="IPR019835">
    <property type="entry name" value="SWIB_domain"/>
</dbReference>
<gene>
    <name evidence="2" type="ORF">MSAN_00711500</name>
</gene>
<evidence type="ECO:0000313" key="3">
    <source>
        <dbReference type="Proteomes" id="UP000623467"/>
    </source>
</evidence>
<dbReference type="Pfam" id="PF02201">
    <property type="entry name" value="SWIB"/>
    <property type="match status" value="1"/>
</dbReference>
<proteinExistence type="predicted"/>
<dbReference type="OrthoDB" id="10263741at2759"/>
<dbReference type="PANTHER" id="PTHR13844">
    <property type="entry name" value="SWI/SNF-RELATED MATRIX-ASSOCIATED ACTIN-DEPENDENT REGULATOR OF CHROMATIN SUBFAMILY D"/>
    <property type="match status" value="1"/>
</dbReference>
<dbReference type="PROSITE" id="PS51925">
    <property type="entry name" value="SWIB_MDM2"/>
    <property type="match status" value="1"/>
</dbReference>